<feature type="domain" description="Fatty acyl-CoA reductase C-terminal" evidence="11">
    <location>
        <begin position="358"/>
        <end position="450"/>
    </location>
</feature>
<keyword evidence="10" id="KW-0560">Oxidoreductase</keyword>
<feature type="transmembrane region" description="Helical" evidence="10">
    <location>
        <begin position="348"/>
        <end position="366"/>
    </location>
</feature>
<dbReference type="Pfam" id="PF03015">
    <property type="entry name" value="Sterile"/>
    <property type="match status" value="1"/>
</dbReference>
<evidence type="ECO:0000256" key="1">
    <source>
        <dbReference type="ARBA" id="ARBA00004141"/>
    </source>
</evidence>
<dbReference type="GO" id="GO:0005777">
    <property type="term" value="C:peroxisome"/>
    <property type="evidence" value="ECO:0007669"/>
    <property type="project" value="TreeGrafter"/>
</dbReference>
<dbReference type="Proteomes" id="UP000494040">
    <property type="component" value="Unassembled WGS sequence"/>
</dbReference>
<evidence type="ECO:0000256" key="9">
    <source>
        <dbReference type="ARBA" id="ARBA00052530"/>
    </source>
</evidence>
<organism evidence="13 14">
    <name type="scientific">Cimex lectularius</name>
    <name type="common">Bed bug</name>
    <name type="synonym">Acanthia lectularia</name>
    <dbReference type="NCBI Taxonomy" id="79782"/>
    <lineage>
        <taxon>Eukaryota</taxon>
        <taxon>Metazoa</taxon>
        <taxon>Ecdysozoa</taxon>
        <taxon>Arthropoda</taxon>
        <taxon>Hexapoda</taxon>
        <taxon>Insecta</taxon>
        <taxon>Pterygota</taxon>
        <taxon>Neoptera</taxon>
        <taxon>Paraneoptera</taxon>
        <taxon>Hemiptera</taxon>
        <taxon>Heteroptera</taxon>
        <taxon>Panheteroptera</taxon>
        <taxon>Cimicomorpha</taxon>
        <taxon>Cimicidae</taxon>
        <taxon>Cimex</taxon>
    </lineage>
</organism>
<dbReference type="Pfam" id="PF07993">
    <property type="entry name" value="NAD_binding_4"/>
    <property type="match status" value="1"/>
</dbReference>
<dbReference type="GeneID" id="106667039"/>
<keyword evidence="4 10" id="KW-0812">Transmembrane</keyword>
<dbReference type="CDD" id="cd05236">
    <property type="entry name" value="FAR-N_SDR_e"/>
    <property type="match status" value="1"/>
</dbReference>
<dbReference type="PANTHER" id="PTHR11011:SF45">
    <property type="entry name" value="FATTY ACYL-COA REDUCTASE CG8306-RELATED"/>
    <property type="match status" value="1"/>
</dbReference>
<dbReference type="FunFam" id="3.40.50.720:FF:000143">
    <property type="entry name" value="Fatty acyl-CoA reductase"/>
    <property type="match status" value="1"/>
</dbReference>
<dbReference type="EnsemblMetazoa" id="XM_014394645.2">
    <property type="protein sequence ID" value="XP_014250131.1"/>
    <property type="gene ID" value="LOC106667039"/>
</dbReference>
<dbReference type="Gene3D" id="3.40.50.720">
    <property type="entry name" value="NAD(P)-binding Rossmann-like Domain"/>
    <property type="match status" value="1"/>
</dbReference>
<reference evidence="13" key="1">
    <citation type="submission" date="2022-01" db="UniProtKB">
        <authorList>
            <consortium name="EnsemblMetazoa"/>
        </authorList>
    </citation>
    <scope>IDENTIFICATION</scope>
</reference>
<dbReference type="InterPro" id="IPR026055">
    <property type="entry name" value="FAR"/>
</dbReference>
<sequence length="509" mass="57509">MTESRVKAFFNGKNVFLTGGTGFVGIALVEKLLRTTNVNKVYLLLRTKKGKDISERLEEFKKNAIFERLVNEKGSDVFGKLVPVAGDVGEPNLGLSDSDTMILTENVNVMFHSAATLDFGANLKSTVQINLLGTRRVVELCKKIRHLNALLHVSSAFVNSHMLKPQEEFYPVHKTADEVIDFVEKSTDDQIEEKTKLFLGEYINTYTFTKALAEQEVRNASSSFPTCIVRPSMITASWKEPVKGWTNSKNGPQGFIMGAGKGVVRRLPVNENLIADYIPVDIVVNGMIVGAWHAATVMPAETPVFHLTSSTSNPFRWRLITPMLDELLHNSPLKSAVWYPCLKLVPSLFWFKVSALIFHWLPAYILDGVTKLMGGKTILVRMHTNIDKSLVQLKAFIFTEWLYDNKKTLSLHNSLNDEDKESFNLDVTSLDWLDYFQWLAKGVRVYLHNDPMSTVEKARKKDQMLRWFNLAIQGVFVAVVWFLYTMLTGTTFRGTLFMVPLVLSIISVL</sequence>
<name>A0A8I6RR95_CIMLE</name>
<evidence type="ECO:0000313" key="13">
    <source>
        <dbReference type="EnsemblMetazoa" id="XP_014250131.1"/>
    </source>
</evidence>
<dbReference type="AlphaFoldDB" id="A0A8I6RR95"/>
<comment type="subcellular location">
    <subcellularLocation>
        <location evidence="1">Membrane</location>
        <topology evidence="1">Multi-pass membrane protein</topology>
    </subcellularLocation>
</comment>
<evidence type="ECO:0000256" key="5">
    <source>
        <dbReference type="ARBA" id="ARBA00022857"/>
    </source>
</evidence>
<evidence type="ECO:0000259" key="11">
    <source>
        <dbReference type="Pfam" id="PF03015"/>
    </source>
</evidence>
<keyword evidence="8 10" id="KW-0472">Membrane</keyword>
<keyword evidence="3 10" id="KW-0444">Lipid biosynthesis</keyword>
<comment type="similarity">
    <text evidence="2 10">Belongs to the fatty acyl-CoA reductase family.</text>
</comment>
<dbReference type="GO" id="GO:0102965">
    <property type="term" value="F:alcohol-forming long-chain fatty acyl-CoA reductase activity"/>
    <property type="evidence" value="ECO:0007669"/>
    <property type="project" value="UniProtKB-EC"/>
</dbReference>
<dbReference type="CDD" id="cd09071">
    <property type="entry name" value="FAR_C"/>
    <property type="match status" value="1"/>
</dbReference>
<comment type="function">
    <text evidence="10">Catalyzes the reduction of fatty acyl-CoA to fatty alcohols.</text>
</comment>
<dbReference type="InterPro" id="IPR036291">
    <property type="entry name" value="NAD(P)-bd_dom_sf"/>
</dbReference>
<dbReference type="EC" id="1.2.1.84" evidence="10"/>
<dbReference type="RefSeq" id="XP_014250131.1">
    <property type="nucleotide sequence ID" value="XM_014394645.2"/>
</dbReference>
<evidence type="ECO:0000259" key="12">
    <source>
        <dbReference type="Pfam" id="PF07993"/>
    </source>
</evidence>
<dbReference type="GO" id="GO:0080019">
    <property type="term" value="F:alcohol-forming very long-chain fatty acyl-CoA reductase activity"/>
    <property type="evidence" value="ECO:0007669"/>
    <property type="project" value="InterPro"/>
</dbReference>
<dbReference type="PANTHER" id="PTHR11011">
    <property type="entry name" value="MALE STERILITY PROTEIN 2-RELATED"/>
    <property type="match status" value="1"/>
</dbReference>
<feature type="transmembrane region" description="Helical" evidence="10">
    <location>
        <begin position="467"/>
        <end position="484"/>
    </location>
</feature>
<feature type="domain" description="Thioester reductase (TE)" evidence="12">
    <location>
        <begin position="17"/>
        <end position="287"/>
    </location>
</feature>
<dbReference type="SUPFAM" id="SSF51735">
    <property type="entry name" value="NAD(P)-binding Rossmann-fold domains"/>
    <property type="match status" value="1"/>
</dbReference>
<evidence type="ECO:0000256" key="2">
    <source>
        <dbReference type="ARBA" id="ARBA00005928"/>
    </source>
</evidence>
<keyword evidence="7 10" id="KW-0443">Lipid metabolism</keyword>
<evidence type="ECO:0000313" key="14">
    <source>
        <dbReference type="Proteomes" id="UP000494040"/>
    </source>
</evidence>
<evidence type="ECO:0000256" key="6">
    <source>
        <dbReference type="ARBA" id="ARBA00022989"/>
    </source>
</evidence>
<dbReference type="GO" id="GO:0035336">
    <property type="term" value="P:long-chain fatty-acyl-CoA metabolic process"/>
    <property type="evidence" value="ECO:0007669"/>
    <property type="project" value="TreeGrafter"/>
</dbReference>
<keyword evidence="14" id="KW-1185">Reference proteome</keyword>
<evidence type="ECO:0000256" key="4">
    <source>
        <dbReference type="ARBA" id="ARBA00022692"/>
    </source>
</evidence>
<keyword evidence="6 10" id="KW-1133">Transmembrane helix</keyword>
<comment type="catalytic activity">
    <reaction evidence="9 10">
        <text>a long-chain fatty acyl-CoA + 2 NADPH + 2 H(+) = a long-chain primary fatty alcohol + 2 NADP(+) + CoA</text>
        <dbReference type="Rhea" id="RHEA:52716"/>
        <dbReference type="ChEBI" id="CHEBI:15378"/>
        <dbReference type="ChEBI" id="CHEBI:57287"/>
        <dbReference type="ChEBI" id="CHEBI:57783"/>
        <dbReference type="ChEBI" id="CHEBI:58349"/>
        <dbReference type="ChEBI" id="CHEBI:77396"/>
        <dbReference type="ChEBI" id="CHEBI:83139"/>
        <dbReference type="EC" id="1.2.1.84"/>
    </reaction>
</comment>
<dbReference type="OrthoDB" id="429813at2759"/>
<evidence type="ECO:0000256" key="7">
    <source>
        <dbReference type="ARBA" id="ARBA00023098"/>
    </source>
</evidence>
<dbReference type="GO" id="GO:0016020">
    <property type="term" value="C:membrane"/>
    <property type="evidence" value="ECO:0007669"/>
    <property type="project" value="UniProtKB-SubCell"/>
</dbReference>
<keyword evidence="5 10" id="KW-0521">NADP</keyword>
<accession>A0A8I6RR95</accession>
<dbReference type="OMA" id="SAVWYPY"/>
<dbReference type="InterPro" id="IPR033640">
    <property type="entry name" value="FAR_C"/>
</dbReference>
<proteinExistence type="inferred from homology"/>
<dbReference type="InterPro" id="IPR013120">
    <property type="entry name" value="FAR_NAD-bd"/>
</dbReference>
<evidence type="ECO:0000256" key="8">
    <source>
        <dbReference type="ARBA" id="ARBA00023136"/>
    </source>
</evidence>
<dbReference type="KEGG" id="clec:106667039"/>
<protein>
    <recommendedName>
        <fullName evidence="10">Fatty acyl-CoA reductase</fullName>
        <ecNumber evidence="10">1.2.1.84</ecNumber>
    </recommendedName>
</protein>
<evidence type="ECO:0000256" key="10">
    <source>
        <dbReference type="RuleBase" id="RU363097"/>
    </source>
</evidence>
<evidence type="ECO:0000256" key="3">
    <source>
        <dbReference type="ARBA" id="ARBA00022516"/>
    </source>
</evidence>